<dbReference type="OrthoDB" id="9806430at2"/>
<dbReference type="InterPro" id="IPR000312">
    <property type="entry name" value="Glycosyl_Trfase_fam3"/>
</dbReference>
<evidence type="ECO:0000256" key="10">
    <source>
        <dbReference type="HAMAP-Rule" id="MF_00211"/>
    </source>
</evidence>
<evidence type="ECO:0000313" key="12">
    <source>
        <dbReference type="EMBL" id="QQS83364.1"/>
    </source>
</evidence>
<feature type="binding site" evidence="10">
    <location>
        <position position="222"/>
    </location>
    <ligand>
        <name>Mg(2+)</name>
        <dbReference type="ChEBI" id="CHEBI:18420"/>
        <label>2</label>
    </ligand>
</feature>
<dbReference type="Gene3D" id="1.20.970.10">
    <property type="entry name" value="Transferase, Pyrimidine Nucleoside Phosphorylase, Chain C"/>
    <property type="match status" value="1"/>
</dbReference>
<dbReference type="HAMAP" id="MF_00211">
    <property type="entry name" value="TrpD"/>
    <property type="match status" value="1"/>
</dbReference>
<feature type="binding site" evidence="10">
    <location>
        <position position="90"/>
    </location>
    <ligand>
        <name>Mg(2+)</name>
        <dbReference type="ChEBI" id="CHEBI:18420"/>
        <label>1</label>
    </ligand>
</feature>
<feature type="binding site" evidence="10">
    <location>
        <position position="223"/>
    </location>
    <ligand>
        <name>Mg(2+)</name>
        <dbReference type="ChEBI" id="CHEBI:18420"/>
        <label>2</label>
    </ligand>
</feature>
<feature type="binding site" evidence="10">
    <location>
        <position position="109"/>
    </location>
    <ligand>
        <name>anthranilate</name>
        <dbReference type="ChEBI" id="CHEBI:16567"/>
        <label>1</label>
    </ligand>
</feature>
<evidence type="ECO:0000256" key="8">
    <source>
        <dbReference type="ARBA" id="ARBA00052328"/>
    </source>
</evidence>
<dbReference type="EMBL" id="CP068073">
    <property type="protein sequence ID" value="QQS83364.1"/>
    <property type="molecule type" value="Genomic_DNA"/>
</dbReference>
<feature type="domain" description="Glycosyl transferase family 3" evidence="11">
    <location>
        <begin position="73"/>
        <end position="322"/>
    </location>
</feature>
<keyword evidence="6 10" id="KW-0822">Tryptophan biosynthesis</keyword>
<comment type="similarity">
    <text evidence="10">Belongs to the anthranilate phosphoribosyltransferase family.</text>
</comment>
<dbReference type="RefSeq" id="WP_047131136.1">
    <property type="nucleotide sequence ID" value="NZ_CP015114.1"/>
</dbReference>
<keyword evidence="7 10" id="KW-0057">Aromatic amino acid biosynthesis</keyword>
<dbReference type="NCBIfam" id="TIGR01245">
    <property type="entry name" value="trpD"/>
    <property type="match status" value="1"/>
</dbReference>
<dbReference type="GO" id="GO:0005829">
    <property type="term" value="C:cytosol"/>
    <property type="evidence" value="ECO:0007669"/>
    <property type="project" value="TreeGrafter"/>
</dbReference>
<proteinExistence type="inferred from homology"/>
<feature type="binding site" evidence="10">
    <location>
        <position position="78"/>
    </location>
    <ligand>
        <name>anthranilate</name>
        <dbReference type="ChEBI" id="CHEBI:16567"/>
        <label>1</label>
    </ligand>
</feature>
<dbReference type="KEGG" id="scv:A4G25_02405"/>
<comment type="caution">
    <text evidence="10">Lacks conserved residue(s) required for the propagation of feature annotation.</text>
</comment>
<feature type="binding site" evidence="10">
    <location>
        <begin position="81"/>
        <end position="82"/>
    </location>
    <ligand>
        <name>5-phospho-alpha-D-ribose 1-diphosphate</name>
        <dbReference type="ChEBI" id="CHEBI:58017"/>
    </ligand>
</feature>
<evidence type="ECO:0000256" key="5">
    <source>
        <dbReference type="ARBA" id="ARBA00022723"/>
    </source>
</evidence>
<dbReference type="InterPro" id="IPR036320">
    <property type="entry name" value="Glycosyl_Trfase_fam3_N_dom_sf"/>
</dbReference>
<comment type="pathway">
    <text evidence="1 10">Amino-acid biosynthesis; L-tryptophan biosynthesis; L-tryptophan from chorismate: step 2/5.</text>
</comment>
<dbReference type="SUPFAM" id="SSF47648">
    <property type="entry name" value="Nucleoside phosphorylase/phosphoribosyltransferase N-terminal domain"/>
    <property type="match status" value="1"/>
</dbReference>
<organism evidence="13 14">
    <name type="scientific">Staphylococcus condimenti</name>
    <dbReference type="NCBI Taxonomy" id="70255"/>
    <lineage>
        <taxon>Bacteria</taxon>
        <taxon>Bacillati</taxon>
        <taxon>Bacillota</taxon>
        <taxon>Bacilli</taxon>
        <taxon>Bacillales</taxon>
        <taxon>Staphylococcaceae</taxon>
        <taxon>Staphylococcus</taxon>
    </lineage>
</organism>
<evidence type="ECO:0000313" key="15">
    <source>
        <dbReference type="Proteomes" id="UP000595942"/>
    </source>
</evidence>
<feature type="binding site" evidence="10">
    <location>
        <position position="78"/>
    </location>
    <ligand>
        <name>5-phospho-alpha-D-ribose 1-diphosphate</name>
        <dbReference type="ChEBI" id="CHEBI:58017"/>
    </ligand>
</feature>
<feature type="binding site" evidence="10">
    <location>
        <position position="86"/>
    </location>
    <ligand>
        <name>5-phospho-alpha-D-ribose 1-diphosphate</name>
        <dbReference type="ChEBI" id="CHEBI:58017"/>
    </ligand>
</feature>
<dbReference type="PANTHER" id="PTHR43285">
    <property type="entry name" value="ANTHRANILATE PHOSPHORIBOSYLTRANSFERASE"/>
    <property type="match status" value="1"/>
</dbReference>
<comment type="subunit">
    <text evidence="10">Homodimer.</text>
</comment>
<evidence type="ECO:0000259" key="11">
    <source>
        <dbReference type="Pfam" id="PF00591"/>
    </source>
</evidence>
<dbReference type="SUPFAM" id="SSF52418">
    <property type="entry name" value="Nucleoside phosphorylase/phosphoribosyltransferase catalytic domain"/>
    <property type="match status" value="1"/>
</dbReference>
<evidence type="ECO:0000256" key="3">
    <source>
        <dbReference type="ARBA" id="ARBA00022676"/>
    </source>
</evidence>
<feature type="binding site" evidence="10">
    <location>
        <position position="118"/>
    </location>
    <ligand>
        <name>5-phospho-alpha-D-ribose 1-diphosphate</name>
        <dbReference type="ChEBI" id="CHEBI:58017"/>
    </ligand>
</feature>
<dbReference type="Proteomes" id="UP000595942">
    <property type="component" value="Chromosome"/>
</dbReference>
<keyword evidence="4 10" id="KW-0808">Transferase</keyword>
<dbReference type="UniPathway" id="UPA00035">
    <property type="reaction ID" value="UER00041"/>
</dbReference>
<dbReference type="EMBL" id="RQTE01000071">
    <property type="protein sequence ID" value="RZI03167.1"/>
    <property type="molecule type" value="Genomic_DNA"/>
</dbReference>
<dbReference type="Pfam" id="PF00591">
    <property type="entry name" value="Glycos_transf_3"/>
    <property type="match status" value="1"/>
</dbReference>
<sequence length="338" mass="37053">MTLIQKIQQQNNLTQQDINEFIQTLINPDIANEEKAALLAEYTNRPLNQVEVTYLVQAMIQTMYPVQPVYPEAMCVCGTGGDKSNSFNISTTVSFVVAAANVNVLKHGNKSITSASGSSDLLNKMGIAATLVPNVEEKMNQTGLAFLNATDTYPVMKHIQPIRKMMDGPTIFNILGPMIHPYQLDYQVVGVYNPDFVKTMAETLYDLKRKRAIVLHGANGMDEATLSGDNLIYEVNQETGVTSYYLNAEDVGLKPAENETLRGGTPAENLEITLDILTGKDHSSKRDVVVLNAGIALYVSEKAESIKEGVALAQQLIDDGKAFEQYKKTGGQVYDHIG</sequence>
<evidence type="ECO:0000313" key="13">
    <source>
        <dbReference type="EMBL" id="RZI03167.1"/>
    </source>
</evidence>
<feature type="binding site" evidence="10">
    <location>
        <begin position="106"/>
        <end position="114"/>
    </location>
    <ligand>
        <name>5-phospho-alpha-D-ribose 1-diphosphate</name>
        <dbReference type="ChEBI" id="CHEBI:58017"/>
    </ligand>
</feature>
<accession>A0A143P8I9</accession>
<comment type="function">
    <text evidence="10">Catalyzes the transfer of the phosphoribosyl group of 5-phosphorylribose-1-pyrophosphate (PRPP) to anthranilate to yield N-(5'-phosphoribosyl)-anthranilate (PRA).</text>
</comment>
<feature type="binding site" evidence="10">
    <location>
        <position position="163"/>
    </location>
    <ligand>
        <name>anthranilate</name>
        <dbReference type="ChEBI" id="CHEBI:16567"/>
        <label>2</label>
    </ligand>
</feature>
<dbReference type="InterPro" id="IPR005940">
    <property type="entry name" value="Anthranilate_Pribosyl_Tfrase"/>
</dbReference>
<dbReference type="EC" id="2.4.2.18" evidence="10"/>
<comment type="cofactor">
    <cofactor evidence="10">
        <name>Mg(2+)</name>
        <dbReference type="ChEBI" id="CHEBI:18420"/>
    </cofactor>
    <text evidence="10">Binds 2 magnesium ions per monomer.</text>
</comment>
<dbReference type="GO" id="GO:0000162">
    <property type="term" value="P:L-tryptophan biosynthetic process"/>
    <property type="evidence" value="ECO:0007669"/>
    <property type="project" value="UniProtKB-UniRule"/>
</dbReference>
<dbReference type="Gene3D" id="3.40.1030.10">
    <property type="entry name" value="Nucleoside phosphorylase/phosphoribosyltransferase catalytic domain"/>
    <property type="match status" value="1"/>
</dbReference>
<comment type="catalytic activity">
    <reaction evidence="8 10">
        <text>N-(5-phospho-beta-D-ribosyl)anthranilate + diphosphate = 5-phospho-alpha-D-ribose 1-diphosphate + anthranilate</text>
        <dbReference type="Rhea" id="RHEA:11768"/>
        <dbReference type="ChEBI" id="CHEBI:16567"/>
        <dbReference type="ChEBI" id="CHEBI:18277"/>
        <dbReference type="ChEBI" id="CHEBI:33019"/>
        <dbReference type="ChEBI" id="CHEBI:58017"/>
        <dbReference type="EC" id="2.4.2.18"/>
    </reaction>
</comment>
<evidence type="ECO:0000256" key="1">
    <source>
        <dbReference type="ARBA" id="ARBA00004907"/>
    </source>
</evidence>
<keyword evidence="3 10" id="KW-0328">Glycosyltransferase</keyword>
<dbReference type="GO" id="GO:0000287">
    <property type="term" value="F:magnesium ion binding"/>
    <property type="evidence" value="ECO:0007669"/>
    <property type="project" value="UniProtKB-UniRule"/>
</dbReference>
<reference evidence="12 15" key="2">
    <citation type="submission" date="2021-01" db="EMBL/GenBank/DDBJ databases">
        <title>FDA dAtabase for Regulatory Grade micrObial Sequences (FDA-ARGOS): Supporting development and validation of Infectious Disease Dx tests.</title>
        <authorList>
            <person name="Sproer C."/>
            <person name="Gronow S."/>
            <person name="Severitt S."/>
            <person name="Schroder I."/>
            <person name="Tallon L."/>
            <person name="Sadzewicz L."/>
            <person name="Zhao X."/>
            <person name="Boylan J."/>
            <person name="Ott S."/>
            <person name="Bowen H."/>
            <person name="Vavikolanu K."/>
            <person name="Mehta A."/>
            <person name="Aluvathingal J."/>
            <person name="Nadendla S."/>
            <person name="Lowell S."/>
            <person name="Myers T."/>
            <person name="Yan Y."/>
            <person name="Sichtig H."/>
        </authorList>
    </citation>
    <scope>NUCLEOTIDE SEQUENCE [LARGE SCALE GENOMIC DNA]</scope>
    <source>
        <strain evidence="12 15">FDAARGOS_1148</strain>
    </source>
</reference>
<evidence type="ECO:0000256" key="6">
    <source>
        <dbReference type="ARBA" id="ARBA00022822"/>
    </source>
</evidence>
<comment type="similarity">
    <text evidence="9">In the C-terminal section; belongs to the anthranilate phosphoribosyltransferase family.</text>
</comment>
<dbReference type="FunFam" id="3.40.1030.10:FF:000002">
    <property type="entry name" value="Anthranilate phosphoribosyltransferase"/>
    <property type="match status" value="1"/>
</dbReference>
<keyword evidence="15" id="KW-1185">Reference proteome</keyword>
<gene>
    <name evidence="10 13" type="primary">trpD</name>
    <name evidence="13" type="ORF">EIG99_04105</name>
    <name evidence="12" type="ORF">I6J05_03305</name>
</gene>
<feature type="binding site" evidence="10">
    <location>
        <position position="223"/>
    </location>
    <ligand>
        <name>Mg(2+)</name>
        <dbReference type="ChEBI" id="CHEBI:18420"/>
        <label>1</label>
    </ligand>
</feature>
<dbReference type="GeneID" id="93726701"/>
<evidence type="ECO:0000256" key="2">
    <source>
        <dbReference type="ARBA" id="ARBA00022605"/>
    </source>
</evidence>
<evidence type="ECO:0000256" key="7">
    <source>
        <dbReference type="ARBA" id="ARBA00023141"/>
    </source>
</evidence>
<dbReference type="Proteomes" id="UP000293854">
    <property type="component" value="Unassembled WGS sequence"/>
</dbReference>
<keyword evidence="5 10" id="KW-0479">Metal-binding</keyword>
<dbReference type="InterPro" id="IPR035902">
    <property type="entry name" value="Nuc_phospho_transferase"/>
</dbReference>
<evidence type="ECO:0000313" key="14">
    <source>
        <dbReference type="Proteomes" id="UP000293854"/>
    </source>
</evidence>
<keyword evidence="2 10" id="KW-0028">Amino-acid biosynthesis</keyword>
<dbReference type="AlphaFoldDB" id="A0A143P8I9"/>
<feature type="binding site" evidence="10">
    <location>
        <begin position="88"/>
        <end position="91"/>
    </location>
    <ligand>
        <name>5-phospho-alpha-D-ribose 1-diphosphate</name>
        <dbReference type="ChEBI" id="CHEBI:58017"/>
    </ligand>
</feature>
<protein>
    <recommendedName>
        <fullName evidence="10">Anthranilate phosphoribosyltransferase</fullName>
        <ecNumber evidence="10">2.4.2.18</ecNumber>
    </recommendedName>
</protein>
<dbReference type="GO" id="GO:0004048">
    <property type="term" value="F:anthranilate phosphoribosyltransferase activity"/>
    <property type="evidence" value="ECO:0007669"/>
    <property type="project" value="UniProtKB-UniRule"/>
</dbReference>
<dbReference type="PANTHER" id="PTHR43285:SF2">
    <property type="entry name" value="ANTHRANILATE PHOSPHORIBOSYLTRANSFERASE"/>
    <property type="match status" value="1"/>
</dbReference>
<evidence type="ECO:0000256" key="9">
    <source>
        <dbReference type="ARBA" id="ARBA00061188"/>
    </source>
</evidence>
<evidence type="ECO:0000256" key="4">
    <source>
        <dbReference type="ARBA" id="ARBA00022679"/>
    </source>
</evidence>
<reference evidence="13 14" key="1">
    <citation type="submission" date="2018-11" db="EMBL/GenBank/DDBJ databases">
        <title>Genomic profiling of Staphylococcus species from a Poultry farm system in KwaZulu-Natal, South Africa.</title>
        <authorList>
            <person name="Amoako D.G."/>
            <person name="Somboro A.M."/>
            <person name="Abia A.L.K."/>
            <person name="Bester L.A."/>
            <person name="Essack S.Y."/>
        </authorList>
    </citation>
    <scope>NUCLEOTIDE SEQUENCE [LARGE SCALE GENOMIC DNA]</scope>
    <source>
        <strain evidence="13 14">SA11</strain>
    </source>
</reference>
<name>A0A143P8I9_9STAP</name>
<keyword evidence="10" id="KW-0460">Magnesium</keyword>